<dbReference type="HOGENOM" id="CLU_835761_0_0_2"/>
<gene>
    <name evidence="1" type="ordered locus">TUZN_1731</name>
</gene>
<protein>
    <submittedName>
        <fullName evidence="1">Iron-sulfur cluster loop containing protein</fullName>
    </submittedName>
</protein>
<organism evidence="1 2">
    <name type="scientific">Thermoproteus uzoniensis (strain 768-20)</name>
    <dbReference type="NCBI Taxonomy" id="999630"/>
    <lineage>
        <taxon>Archaea</taxon>
        <taxon>Thermoproteota</taxon>
        <taxon>Thermoprotei</taxon>
        <taxon>Thermoproteales</taxon>
        <taxon>Thermoproteaceae</taxon>
        <taxon>Thermoproteus</taxon>
    </lineage>
</organism>
<dbReference type="SUPFAM" id="SSF48150">
    <property type="entry name" value="DNA-glycosylase"/>
    <property type="match status" value="1"/>
</dbReference>
<dbReference type="KEGG" id="tuz:TUZN_1731"/>
<reference key="2">
    <citation type="submission" date="2011-03" db="EMBL/GenBank/DDBJ databases">
        <title>Complete genome sequence of the thermoacidophilic crenarchaeon Thermoproteus uzoniensis 768-20.</title>
        <authorList>
            <person name="Mardanov A.V."/>
            <person name="Gumerov V.M."/>
            <person name="Beletsky A.V."/>
            <person name="Prokofeva M.I."/>
            <person name="Bonch-Osmolovskaya E.A."/>
            <person name="Ravin N.V."/>
            <person name="Skryabin K.G."/>
        </authorList>
    </citation>
    <scope>NUCLEOTIDE SEQUENCE</scope>
    <source>
        <strain>768-20</strain>
    </source>
</reference>
<proteinExistence type="predicted"/>
<dbReference type="InterPro" id="IPR015254">
    <property type="entry name" value="AGOG-like"/>
</dbReference>
<dbReference type="EMBL" id="CP002590">
    <property type="protein sequence ID" value="AEA13193.1"/>
    <property type="molecule type" value="Genomic_DNA"/>
</dbReference>
<dbReference type="GO" id="GO:0003906">
    <property type="term" value="F:DNA-(apurinic or apyrimidinic site) endonuclease activity"/>
    <property type="evidence" value="ECO:0007669"/>
    <property type="project" value="InterPro"/>
</dbReference>
<accession>F2L3F4</accession>
<dbReference type="STRING" id="999630.TUZN_1731"/>
<dbReference type="GO" id="GO:0006281">
    <property type="term" value="P:DNA repair"/>
    <property type="evidence" value="ECO:0007669"/>
    <property type="project" value="InterPro"/>
</dbReference>
<reference evidence="1 2" key="1">
    <citation type="journal article" date="2011" name="J. Bacteriol.">
        <title>Complete genome sequence of the thermoacidophilic crenarchaeon Thermoproteus uzoniensis 768-20.</title>
        <authorList>
            <person name="Mardanov A.V."/>
            <person name="Gumerov V.M."/>
            <person name="Beletsky A.V."/>
            <person name="Prokofeva M.I."/>
            <person name="Bonch-Osmolovskaya E.A."/>
            <person name="Ravin N.V."/>
            <person name="Skryabin K.G."/>
        </authorList>
    </citation>
    <scope>NUCLEOTIDE SEQUENCE [LARGE SCALE GENOMIC DNA]</scope>
    <source>
        <strain evidence="1 2">768-20</strain>
    </source>
</reference>
<name>F2L3F4_THEU7</name>
<keyword evidence="2" id="KW-1185">Reference proteome</keyword>
<dbReference type="InterPro" id="IPR011257">
    <property type="entry name" value="DNA_glycosylase"/>
</dbReference>
<dbReference type="AlphaFoldDB" id="F2L3F4"/>
<dbReference type="GO" id="GO:0016799">
    <property type="term" value="F:hydrolase activity, hydrolyzing N-glycosyl compounds"/>
    <property type="evidence" value="ECO:0007669"/>
    <property type="project" value="InterPro"/>
</dbReference>
<sequence>MDVDKARAVAEIAGRLGLRRDTYDDGRLYPPRSDPREDQLAFFTAMVAVDHRTSTPLGPFEGYIDGEFYHGADALWRLGRKAYDEGLFKAERLAELTPREAERLFSIGDLKVWDFHVRLFLLRDLGKKALRAGGFEALIPDAVSEMVERLRRIRAYEDPVGKKALLLAKFLDGRGLVKFKDPENFDVPVDNHLSRIAYRLGIADVDYRQLFEGLELSREEDAEVRQKVKLAWRLVAKFSGVDPFTLDDFLWSFGRRVCTREAPKCGQCPFRSVCKANGLGQYPPEHSHQLTWYY</sequence>
<dbReference type="InterPro" id="IPR023170">
    <property type="entry name" value="HhH_base_excis_C"/>
</dbReference>
<dbReference type="Pfam" id="PF09171">
    <property type="entry name" value="AGOG"/>
    <property type="match status" value="1"/>
</dbReference>
<evidence type="ECO:0000313" key="2">
    <source>
        <dbReference type="Proteomes" id="UP000008138"/>
    </source>
</evidence>
<evidence type="ECO:0000313" key="1">
    <source>
        <dbReference type="EMBL" id="AEA13193.1"/>
    </source>
</evidence>
<dbReference type="Proteomes" id="UP000008138">
    <property type="component" value="Chromosome"/>
</dbReference>
<dbReference type="Gene3D" id="1.10.1670.10">
    <property type="entry name" value="Helix-hairpin-Helix base-excision DNA repair enzymes (C-terminal)"/>
    <property type="match status" value="1"/>
</dbReference>
<dbReference type="eggNOG" id="arCOG04155">
    <property type="taxonomic scope" value="Archaea"/>
</dbReference>